<dbReference type="STRING" id="224999.GCA_001485475_00655"/>
<name>A0A0U9HCW7_9FIRM</name>
<dbReference type="EMBL" id="DF977000">
    <property type="protein sequence ID" value="GAQ24649.1"/>
    <property type="molecule type" value="Genomic_DNA"/>
</dbReference>
<organism evidence="1">
    <name type="scientific">Tepidanaerobacter syntrophicus</name>
    <dbReference type="NCBI Taxonomy" id="224999"/>
    <lineage>
        <taxon>Bacteria</taxon>
        <taxon>Bacillati</taxon>
        <taxon>Bacillota</taxon>
        <taxon>Clostridia</taxon>
        <taxon>Thermosediminibacterales</taxon>
        <taxon>Tepidanaerobacteraceae</taxon>
        <taxon>Tepidanaerobacter</taxon>
    </lineage>
</organism>
<sequence length="96" mass="11434">MIFLDEIKRLNLSFNLQRENDRIAYNIIRSKRQKTAYIIKAVLAYEGVTQEERELKRIKRALREVIKEMKLTADKHCDFTEGSQIPDEVFQIFDSI</sequence>
<protein>
    <submittedName>
        <fullName evidence="1">Uncharacterized protein</fullName>
    </submittedName>
</protein>
<accession>A0A0U9HCW7</accession>
<evidence type="ECO:0000313" key="2">
    <source>
        <dbReference type="Proteomes" id="UP000062160"/>
    </source>
</evidence>
<evidence type="ECO:0000313" key="1">
    <source>
        <dbReference type="EMBL" id="GAQ24649.1"/>
    </source>
</evidence>
<reference evidence="1" key="1">
    <citation type="journal article" date="2016" name="Genome Announc.">
        <title>Draft Genome Sequence of the Syntrophic Lactate-Degrading Bacterium Tepidanaerobacter syntrophicus JLT.</title>
        <authorList>
            <person name="Matsuura N."/>
            <person name="Ohashi A."/>
            <person name="Tourlousse D.M."/>
            <person name="Sekiguchi Y."/>
        </authorList>
    </citation>
    <scope>NUCLEOTIDE SEQUENCE [LARGE SCALE GENOMIC DNA]</scope>
    <source>
        <strain evidence="1">JL</strain>
    </source>
</reference>
<dbReference type="AlphaFoldDB" id="A0A0U9HCW7"/>
<gene>
    <name evidence="1" type="ORF">TSYNT_628</name>
</gene>
<keyword evidence="2" id="KW-1185">Reference proteome</keyword>
<proteinExistence type="predicted"/>
<dbReference type="Proteomes" id="UP000062160">
    <property type="component" value="Unassembled WGS sequence"/>
</dbReference>